<evidence type="ECO:0000313" key="1">
    <source>
        <dbReference type="EMBL" id="USQ78542.1"/>
    </source>
</evidence>
<reference evidence="1" key="1">
    <citation type="submission" date="2022-06" db="EMBL/GenBank/DDBJ databases">
        <title>Ornithinimicrobium HY1793.</title>
        <authorList>
            <person name="Huang Y."/>
        </authorList>
    </citation>
    <scope>NUCLEOTIDE SEQUENCE</scope>
    <source>
        <strain evidence="1">HY1793</strain>
    </source>
</reference>
<dbReference type="RefSeq" id="WP_252591340.1">
    <property type="nucleotide sequence ID" value="NZ_CP099489.1"/>
</dbReference>
<proteinExistence type="predicted"/>
<dbReference type="Proteomes" id="UP001056455">
    <property type="component" value="Chromosome"/>
</dbReference>
<organism evidence="1 2">
    <name type="scientific">Ornithinimicrobium faecis</name>
    <dbReference type="NCBI Taxonomy" id="2934158"/>
    <lineage>
        <taxon>Bacteria</taxon>
        <taxon>Bacillati</taxon>
        <taxon>Actinomycetota</taxon>
        <taxon>Actinomycetes</taxon>
        <taxon>Micrococcales</taxon>
        <taxon>Ornithinimicrobiaceae</taxon>
        <taxon>Ornithinimicrobium</taxon>
    </lineage>
</organism>
<gene>
    <name evidence="1" type="ORF">NF556_12950</name>
</gene>
<evidence type="ECO:0000313" key="2">
    <source>
        <dbReference type="Proteomes" id="UP001056455"/>
    </source>
</evidence>
<keyword evidence="2" id="KW-1185">Reference proteome</keyword>
<protein>
    <submittedName>
        <fullName evidence="1">Uncharacterized protein</fullName>
    </submittedName>
</protein>
<accession>A0ABY4YPK2</accession>
<dbReference type="EMBL" id="CP099489">
    <property type="protein sequence ID" value="USQ78542.1"/>
    <property type="molecule type" value="Genomic_DNA"/>
</dbReference>
<sequence>MAYGRISEGDVLSANTPNVESAVWEAPLNRWRISLTDVNFFGPDFVTQATVTGGTGDSGEVRVGSVGGDLLLATYDSDGNAVKRGVNFTVYQP</sequence>
<name>A0ABY4YPK2_9MICO</name>